<keyword evidence="11" id="KW-1185">Reference proteome</keyword>
<dbReference type="PANTHER" id="PTHR47172">
    <property type="entry name" value="OS01G0976800 PROTEIN"/>
    <property type="match status" value="1"/>
</dbReference>
<dbReference type="SUPFAM" id="SSF55785">
    <property type="entry name" value="PYP-like sensor domain (PAS domain)"/>
    <property type="match status" value="1"/>
</dbReference>
<dbReference type="OrthoDB" id="2162994at2759"/>
<evidence type="ECO:0000256" key="3">
    <source>
        <dbReference type="ARBA" id="ARBA00022833"/>
    </source>
</evidence>
<protein>
    <recommendedName>
        <fullName evidence="12">GATA-type domain-containing protein</fullName>
    </recommendedName>
</protein>
<evidence type="ECO:0000256" key="5">
    <source>
        <dbReference type="ARBA" id="ARBA00023163"/>
    </source>
</evidence>
<name>A0A1L9SQ93_9EURO</name>
<dbReference type="InterPro" id="IPR035965">
    <property type="entry name" value="PAS-like_dom_sf"/>
</dbReference>
<dbReference type="AlphaFoldDB" id="A0A1L9SQ93"/>
<keyword evidence="4" id="KW-0805">Transcription regulation</keyword>
<dbReference type="PANTHER" id="PTHR47172:SF24">
    <property type="entry name" value="GATA ZINC FINGER DOMAIN-CONTAINING PROTEIN 14-RELATED"/>
    <property type="match status" value="1"/>
</dbReference>
<keyword evidence="2 6" id="KW-0863">Zinc-finger</keyword>
<dbReference type="GO" id="GO:0006355">
    <property type="term" value="P:regulation of DNA-templated transcription"/>
    <property type="evidence" value="ECO:0007669"/>
    <property type="project" value="InterPro"/>
</dbReference>
<keyword evidence="1" id="KW-0479">Metal-binding</keyword>
<proteinExistence type="predicted"/>
<dbReference type="Gene3D" id="3.30.50.10">
    <property type="entry name" value="Erythroid Transcription Factor GATA-1, subunit A"/>
    <property type="match status" value="1"/>
</dbReference>
<dbReference type="PROSITE" id="PS50114">
    <property type="entry name" value="GATA_ZN_FINGER_2"/>
    <property type="match status" value="1"/>
</dbReference>
<organism evidence="10 11">
    <name type="scientific">Penicilliopsis zonata CBS 506.65</name>
    <dbReference type="NCBI Taxonomy" id="1073090"/>
    <lineage>
        <taxon>Eukaryota</taxon>
        <taxon>Fungi</taxon>
        <taxon>Dikarya</taxon>
        <taxon>Ascomycota</taxon>
        <taxon>Pezizomycotina</taxon>
        <taxon>Eurotiomycetes</taxon>
        <taxon>Eurotiomycetidae</taxon>
        <taxon>Eurotiales</taxon>
        <taxon>Aspergillaceae</taxon>
        <taxon>Penicilliopsis</taxon>
    </lineage>
</organism>
<evidence type="ECO:0000256" key="1">
    <source>
        <dbReference type="ARBA" id="ARBA00022723"/>
    </source>
</evidence>
<sequence>MNFLILNQTIQRQHMRQANYMVIAGTLSACEFTRFTPLYSDRHRDVFFSQGSDGLDLIAMETQGISRSLTNLGIHGADATGYSDYSQGPSWTQRVMDEMKDMLLILNAEGRIAYSSLSCKLLTGHSVEQLTGQFISSFLHEHDKATFARELEEAIASGRPLRLHFRFGQPSSAFSILEAYGHPHIARQPVDLGNGKTGKRCDGVFLICRPYTTKTSQLLDSFLEHKMENIRLCQRIADLKREEEEDAKAIRLFSRQDSGDHQALAARQRRASVPSSESTLSHTNIHSSSAATEISGPQSDLVAIQPGADDMDSDSSSTDNVADKAPPAEEFTHIDGIEVITGLRYGDGERSQGLSTGDRRGRLVQYDIDITTASDQHNRSSQEHNRRKKVKAGYMCADCGTYDSPEWRKGPKGPKTLCNACGLRWSKKEKKRHRSS</sequence>
<dbReference type="PROSITE" id="PS00344">
    <property type="entry name" value="GATA_ZN_FINGER_1"/>
    <property type="match status" value="1"/>
</dbReference>
<reference evidence="11" key="1">
    <citation type="journal article" date="2017" name="Genome Biol.">
        <title>Comparative genomics reveals high biological diversity and specific adaptations in the industrially and medically important fungal genus Aspergillus.</title>
        <authorList>
            <person name="de Vries R.P."/>
            <person name="Riley R."/>
            <person name="Wiebenga A."/>
            <person name="Aguilar-Osorio G."/>
            <person name="Amillis S."/>
            <person name="Uchima C.A."/>
            <person name="Anderluh G."/>
            <person name="Asadollahi M."/>
            <person name="Askin M."/>
            <person name="Barry K."/>
            <person name="Battaglia E."/>
            <person name="Bayram O."/>
            <person name="Benocci T."/>
            <person name="Braus-Stromeyer S.A."/>
            <person name="Caldana C."/>
            <person name="Canovas D."/>
            <person name="Cerqueira G.C."/>
            <person name="Chen F."/>
            <person name="Chen W."/>
            <person name="Choi C."/>
            <person name="Clum A."/>
            <person name="Dos Santos R.A."/>
            <person name="Damasio A.R."/>
            <person name="Diallinas G."/>
            <person name="Emri T."/>
            <person name="Fekete E."/>
            <person name="Flipphi M."/>
            <person name="Freyberg S."/>
            <person name="Gallo A."/>
            <person name="Gournas C."/>
            <person name="Habgood R."/>
            <person name="Hainaut M."/>
            <person name="Harispe M.L."/>
            <person name="Henrissat B."/>
            <person name="Hilden K.S."/>
            <person name="Hope R."/>
            <person name="Hossain A."/>
            <person name="Karabika E."/>
            <person name="Karaffa L."/>
            <person name="Karanyi Z."/>
            <person name="Krasevec N."/>
            <person name="Kuo A."/>
            <person name="Kusch H."/>
            <person name="LaButti K."/>
            <person name="Lagendijk E.L."/>
            <person name="Lapidus A."/>
            <person name="Levasseur A."/>
            <person name="Lindquist E."/>
            <person name="Lipzen A."/>
            <person name="Logrieco A.F."/>
            <person name="MacCabe A."/>
            <person name="Maekelae M.R."/>
            <person name="Malavazi I."/>
            <person name="Melin P."/>
            <person name="Meyer V."/>
            <person name="Mielnichuk N."/>
            <person name="Miskei M."/>
            <person name="Molnar A.P."/>
            <person name="Mule G."/>
            <person name="Ngan C.Y."/>
            <person name="Orejas M."/>
            <person name="Orosz E."/>
            <person name="Ouedraogo J.P."/>
            <person name="Overkamp K.M."/>
            <person name="Park H.-S."/>
            <person name="Perrone G."/>
            <person name="Piumi F."/>
            <person name="Punt P.J."/>
            <person name="Ram A.F."/>
            <person name="Ramon A."/>
            <person name="Rauscher S."/>
            <person name="Record E."/>
            <person name="Riano-Pachon D.M."/>
            <person name="Robert V."/>
            <person name="Roehrig J."/>
            <person name="Ruller R."/>
            <person name="Salamov A."/>
            <person name="Salih N.S."/>
            <person name="Samson R.A."/>
            <person name="Sandor E."/>
            <person name="Sanguinetti M."/>
            <person name="Schuetze T."/>
            <person name="Sepcic K."/>
            <person name="Shelest E."/>
            <person name="Sherlock G."/>
            <person name="Sophianopoulou V."/>
            <person name="Squina F.M."/>
            <person name="Sun H."/>
            <person name="Susca A."/>
            <person name="Todd R.B."/>
            <person name="Tsang A."/>
            <person name="Unkles S.E."/>
            <person name="van de Wiele N."/>
            <person name="van Rossen-Uffink D."/>
            <person name="Oliveira J.V."/>
            <person name="Vesth T.C."/>
            <person name="Visser J."/>
            <person name="Yu J.-H."/>
            <person name="Zhou M."/>
            <person name="Andersen M.R."/>
            <person name="Archer D.B."/>
            <person name="Baker S.E."/>
            <person name="Benoit I."/>
            <person name="Brakhage A.A."/>
            <person name="Braus G.H."/>
            <person name="Fischer R."/>
            <person name="Frisvad J.C."/>
            <person name="Goldman G.H."/>
            <person name="Houbraken J."/>
            <person name="Oakley B."/>
            <person name="Pocsi I."/>
            <person name="Scazzocchio C."/>
            <person name="Seiboth B."/>
            <person name="vanKuyk P.A."/>
            <person name="Wortman J."/>
            <person name="Dyer P.S."/>
            <person name="Grigoriev I.V."/>
        </authorList>
    </citation>
    <scope>NUCLEOTIDE SEQUENCE [LARGE SCALE GENOMIC DNA]</scope>
    <source>
        <strain evidence="11">CBS 506.65</strain>
    </source>
</reference>
<dbReference type="GO" id="GO:0008270">
    <property type="term" value="F:zinc ion binding"/>
    <property type="evidence" value="ECO:0007669"/>
    <property type="project" value="UniProtKB-KW"/>
</dbReference>
<dbReference type="InterPro" id="IPR013767">
    <property type="entry name" value="PAS_fold"/>
</dbReference>
<evidence type="ECO:0000313" key="10">
    <source>
        <dbReference type="EMBL" id="OJJ49328.1"/>
    </source>
</evidence>
<dbReference type="SUPFAM" id="SSF57716">
    <property type="entry name" value="Glucocorticoid receptor-like (DNA-binding domain)"/>
    <property type="match status" value="1"/>
</dbReference>
<dbReference type="Pfam" id="PF00989">
    <property type="entry name" value="PAS"/>
    <property type="match status" value="1"/>
</dbReference>
<dbReference type="SMART" id="SM00401">
    <property type="entry name" value="ZnF_GATA"/>
    <property type="match status" value="1"/>
</dbReference>
<dbReference type="VEuPathDB" id="FungiDB:ASPZODRAFT_129765"/>
<dbReference type="GeneID" id="34608814"/>
<evidence type="ECO:0008006" key="12">
    <source>
        <dbReference type="Google" id="ProtNLM"/>
    </source>
</evidence>
<evidence type="ECO:0000256" key="2">
    <source>
        <dbReference type="ARBA" id="ARBA00022771"/>
    </source>
</evidence>
<evidence type="ECO:0000259" key="8">
    <source>
        <dbReference type="PROSITE" id="PS50112"/>
    </source>
</evidence>
<keyword evidence="3" id="KW-0862">Zinc</keyword>
<evidence type="ECO:0000313" key="11">
    <source>
        <dbReference type="Proteomes" id="UP000184188"/>
    </source>
</evidence>
<evidence type="ECO:0000256" key="7">
    <source>
        <dbReference type="SAM" id="MobiDB-lite"/>
    </source>
</evidence>
<dbReference type="CDD" id="cd00202">
    <property type="entry name" value="ZnF_GATA"/>
    <property type="match status" value="1"/>
</dbReference>
<dbReference type="Pfam" id="PF00320">
    <property type="entry name" value="GATA"/>
    <property type="match status" value="1"/>
</dbReference>
<evidence type="ECO:0000256" key="4">
    <source>
        <dbReference type="ARBA" id="ARBA00023015"/>
    </source>
</evidence>
<keyword evidence="5" id="KW-0804">Transcription</keyword>
<dbReference type="InterPro" id="IPR000679">
    <property type="entry name" value="Znf_GATA"/>
</dbReference>
<gene>
    <name evidence="10" type="ORF">ASPZODRAFT_129765</name>
</gene>
<feature type="region of interest" description="Disordered" evidence="7">
    <location>
        <begin position="259"/>
        <end position="328"/>
    </location>
</feature>
<dbReference type="Gene3D" id="3.30.450.20">
    <property type="entry name" value="PAS domain"/>
    <property type="match status" value="1"/>
</dbReference>
<dbReference type="Proteomes" id="UP000184188">
    <property type="component" value="Unassembled WGS sequence"/>
</dbReference>
<dbReference type="SMART" id="SM00091">
    <property type="entry name" value="PAS"/>
    <property type="match status" value="1"/>
</dbReference>
<evidence type="ECO:0000259" key="9">
    <source>
        <dbReference type="PROSITE" id="PS50114"/>
    </source>
</evidence>
<dbReference type="CDD" id="cd00130">
    <property type="entry name" value="PAS"/>
    <property type="match status" value="1"/>
</dbReference>
<feature type="domain" description="GATA-type" evidence="9">
    <location>
        <begin position="390"/>
        <end position="423"/>
    </location>
</feature>
<dbReference type="EMBL" id="KV878338">
    <property type="protein sequence ID" value="OJJ49328.1"/>
    <property type="molecule type" value="Genomic_DNA"/>
</dbReference>
<feature type="domain" description="PAS" evidence="8">
    <location>
        <begin position="94"/>
        <end position="158"/>
    </location>
</feature>
<feature type="compositionally biased region" description="Polar residues" evidence="7">
    <location>
        <begin position="273"/>
        <end position="298"/>
    </location>
</feature>
<dbReference type="InterPro" id="IPR013088">
    <property type="entry name" value="Znf_NHR/GATA"/>
</dbReference>
<dbReference type="GO" id="GO:0043565">
    <property type="term" value="F:sequence-specific DNA binding"/>
    <property type="evidence" value="ECO:0007669"/>
    <property type="project" value="InterPro"/>
</dbReference>
<accession>A0A1L9SQ93</accession>
<dbReference type="RefSeq" id="XP_022583838.1">
    <property type="nucleotide sequence ID" value="XM_022722349.1"/>
</dbReference>
<dbReference type="PROSITE" id="PS50112">
    <property type="entry name" value="PAS"/>
    <property type="match status" value="1"/>
</dbReference>
<dbReference type="InterPro" id="IPR000014">
    <property type="entry name" value="PAS"/>
</dbReference>
<dbReference type="STRING" id="1073090.A0A1L9SQ93"/>
<evidence type="ECO:0000256" key="6">
    <source>
        <dbReference type="PROSITE-ProRule" id="PRU00094"/>
    </source>
</evidence>